<evidence type="ECO:0000313" key="2">
    <source>
        <dbReference type="EMBL" id="MDQ0455905.1"/>
    </source>
</evidence>
<proteinExistence type="predicted"/>
<dbReference type="Proteomes" id="UP001235269">
    <property type="component" value="Unassembled WGS sequence"/>
</dbReference>
<keyword evidence="1" id="KW-1133">Transmembrane helix</keyword>
<reference evidence="2 3" key="1">
    <citation type="submission" date="2023-07" db="EMBL/GenBank/DDBJ databases">
        <title>Genomic Encyclopedia of Type Strains, Phase IV (KMG-IV): sequencing the most valuable type-strain genomes for metagenomic binning, comparative biology and taxonomic classification.</title>
        <authorList>
            <person name="Goeker M."/>
        </authorList>
    </citation>
    <scope>NUCLEOTIDE SEQUENCE [LARGE SCALE GENOMIC DNA]</scope>
    <source>
        <strain evidence="2 3">DSM 100301</strain>
    </source>
</reference>
<dbReference type="RefSeq" id="WP_307158108.1">
    <property type="nucleotide sequence ID" value="NZ_JAUSWH010000006.1"/>
</dbReference>
<accession>A0ABU0ICF9</accession>
<gene>
    <name evidence="2" type="ORF">QO005_002245</name>
</gene>
<evidence type="ECO:0000256" key="1">
    <source>
        <dbReference type="SAM" id="Phobius"/>
    </source>
</evidence>
<comment type="caution">
    <text evidence="2">The sequence shown here is derived from an EMBL/GenBank/DDBJ whole genome shotgun (WGS) entry which is preliminary data.</text>
</comment>
<dbReference type="EMBL" id="JAUSWH010000006">
    <property type="protein sequence ID" value="MDQ0455905.1"/>
    <property type="molecule type" value="Genomic_DNA"/>
</dbReference>
<sequence length="110" mass="12642">MTLRISPFEYLKRLMHLRYSKFFQGEDALASSSLGIRRQRRRSEEIAMFLDLQGYGRGPEESAPPPRRISPQGEKIVIWLLCLNMLLLFLAPIGGGTVLVTLFELLRHLL</sequence>
<keyword evidence="1" id="KW-0812">Transmembrane</keyword>
<protein>
    <submittedName>
        <fullName evidence="2">Cytochrome b subunit of formate dehydrogenase</fullName>
    </submittedName>
</protein>
<keyword evidence="1" id="KW-0472">Membrane</keyword>
<feature type="transmembrane region" description="Helical" evidence="1">
    <location>
        <begin position="76"/>
        <end position="103"/>
    </location>
</feature>
<name>A0ABU0ICF9_9HYPH</name>
<evidence type="ECO:0000313" key="3">
    <source>
        <dbReference type="Proteomes" id="UP001235269"/>
    </source>
</evidence>
<organism evidence="2 3">
    <name type="scientific">Rhizobium paknamense</name>
    <dbReference type="NCBI Taxonomy" id="1206817"/>
    <lineage>
        <taxon>Bacteria</taxon>
        <taxon>Pseudomonadati</taxon>
        <taxon>Pseudomonadota</taxon>
        <taxon>Alphaproteobacteria</taxon>
        <taxon>Hyphomicrobiales</taxon>
        <taxon>Rhizobiaceae</taxon>
        <taxon>Rhizobium/Agrobacterium group</taxon>
        <taxon>Rhizobium</taxon>
    </lineage>
</organism>
<keyword evidence="3" id="KW-1185">Reference proteome</keyword>